<organism evidence="1">
    <name type="scientific">termite gut metagenome</name>
    <dbReference type="NCBI Taxonomy" id="433724"/>
    <lineage>
        <taxon>unclassified sequences</taxon>
        <taxon>metagenomes</taxon>
        <taxon>organismal metagenomes</taxon>
    </lineage>
</organism>
<sequence length="47" mass="5353">MTTKVPYKHTKLIAVLYNHFGGNMNLVRLFGIDTIDCLPADREFIGE</sequence>
<evidence type="ECO:0000313" key="1">
    <source>
        <dbReference type="EMBL" id="KAA6337469.1"/>
    </source>
</evidence>
<comment type="caution">
    <text evidence="1">The sequence shown here is derived from an EMBL/GenBank/DDBJ whole genome shotgun (WGS) entry which is preliminary data.</text>
</comment>
<proteinExistence type="predicted"/>
<dbReference type="EMBL" id="SNRY01000697">
    <property type="protein sequence ID" value="KAA6337469.1"/>
    <property type="molecule type" value="Genomic_DNA"/>
</dbReference>
<gene>
    <name evidence="1" type="ORF">EZS27_014457</name>
</gene>
<name>A0A5J4RUT7_9ZZZZ</name>
<dbReference type="AlphaFoldDB" id="A0A5J4RUT7"/>
<accession>A0A5J4RUT7</accession>
<reference evidence="1" key="1">
    <citation type="submission" date="2019-03" db="EMBL/GenBank/DDBJ databases">
        <title>Single cell metagenomics reveals metabolic interactions within the superorganism composed of flagellate Streblomastix strix and complex community of Bacteroidetes bacteria on its surface.</title>
        <authorList>
            <person name="Treitli S.C."/>
            <person name="Kolisko M."/>
            <person name="Husnik F."/>
            <person name="Keeling P."/>
            <person name="Hampl V."/>
        </authorList>
    </citation>
    <scope>NUCLEOTIDE SEQUENCE</scope>
    <source>
        <strain evidence="1">STM</strain>
    </source>
</reference>
<protein>
    <submittedName>
        <fullName evidence="1">Uncharacterized protein</fullName>
    </submittedName>
</protein>